<dbReference type="AlphaFoldDB" id="A0A381TXD9"/>
<dbReference type="GO" id="GO:0016491">
    <property type="term" value="F:oxidoreductase activity"/>
    <property type="evidence" value="ECO:0007669"/>
    <property type="project" value="UniProtKB-ARBA"/>
</dbReference>
<name>A0A381TXD9_9ZZZZ</name>
<dbReference type="InterPro" id="IPR023401">
    <property type="entry name" value="ODC_N"/>
</dbReference>
<dbReference type="PIRSF" id="PIRSF001439">
    <property type="entry name" value="CryM"/>
    <property type="match status" value="1"/>
</dbReference>
<comment type="similarity">
    <text evidence="1">Belongs to the ornithine cyclodeaminase/mu-crystallin family.</text>
</comment>
<dbReference type="PANTHER" id="PTHR13812">
    <property type="entry name" value="KETIMINE REDUCTASE MU-CRYSTALLIN"/>
    <property type="match status" value="1"/>
</dbReference>
<dbReference type="EMBL" id="UINC01005065">
    <property type="protein sequence ID" value="SVA18823.1"/>
    <property type="molecule type" value="Genomic_DNA"/>
</dbReference>
<dbReference type="SUPFAM" id="SSF51735">
    <property type="entry name" value="NAD(P)-binding Rossmann-fold domains"/>
    <property type="match status" value="1"/>
</dbReference>
<sequence length="317" mass="34249">MIILNKKQIYKMVAMNEAIEAMKTAFVQLINGEAIIPIRLSTDVPKKNATSLVMPAYSLKSPYYTVKIVSVNYSNPQKGLPLLHSSVQVFDASKGNMVATLDGESVTAIRTGAVSGLATGMLAKKDAKIGAVFGTGVQAKSQVEAILAARNLEKILVFSRTKKSAELFCNVIYDTFSIKASIGDKDSLKEADVICTATPSKKPLFDHGDLSMGVHINAIGSFKPYMQEIPVETIINSKVIVDKIESCKVEAGDLIIPIEEGKWSFDLVHGELGQVILGEVSGRDSDGEITLFKSVGNAIQDLALANMIMKKINHDRS</sequence>
<protein>
    <recommendedName>
        <fullName evidence="3">Ornithine cyclodeaminase</fullName>
    </recommendedName>
</protein>
<dbReference type="GO" id="GO:0005737">
    <property type="term" value="C:cytoplasm"/>
    <property type="evidence" value="ECO:0007669"/>
    <property type="project" value="TreeGrafter"/>
</dbReference>
<dbReference type="GO" id="GO:0019752">
    <property type="term" value="P:carboxylic acid metabolic process"/>
    <property type="evidence" value="ECO:0007669"/>
    <property type="project" value="UniProtKB-ARBA"/>
</dbReference>
<evidence type="ECO:0000256" key="1">
    <source>
        <dbReference type="ARBA" id="ARBA00008903"/>
    </source>
</evidence>
<dbReference type="PANTHER" id="PTHR13812:SF19">
    <property type="entry name" value="KETIMINE REDUCTASE MU-CRYSTALLIN"/>
    <property type="match status" value="1"/>
</dbReference>
<dbReference type="Pfam" id="PF02423">
    <property type="entry name" value="OCD_Mu_crystall"/>
    <property type="match status" value="1"/>
</dbReference>
<gene>
    <name evidence="2" type="ORF">METZ01_LOCUS71677</name>
</gene>
<proteinExistence type="inferred from homology"/>
<dbReference type="InterPro" id="IPR003462">
    <property type="entry name" value="ODC_Mu_crystall"/>
</dbReference>
<organism evidence="2">
    <name type="scientific">marine metagenome</name>
    <dbReference type="NCBI Taxonomy" id="408172"/>
    <lineage>
        <taxon>unclassified sequences</taxon>
        <taxon>metagenomes</taxon>
        <taxon>ecological metagenomes</taxon>
    </lineage>
</organism>
<accession>A0A381TXD9</accession>
<dbReference type="Gene3D" id="3.30.1780.10">
    <property type="entry name" value="ornithine cyclodeaminase, domain 1"/>
    <property type="match status" value="1"/>
</dbReference>
<dbReference type="Gene3D" id="3.40.50.720">
    <property type="entry name" value="NAD(P)-binding Rossmann-like Domain"/>
    <property type="match status" value="1"/>
</dbReference>
<evidence type="ECO:0008006" key="3">
    <source>
        <dbReference type="Google" id="ProtNLM"/>
    </source>
</evidence>
<dbReference type="FunFam" id="3.40.50.720:FF:000311">
    <property type="entry name" value="Ornithine cyclodeaminase"/>
    <property type="match status" value="1"/>
</dbReference>
<evidence type="ECO:0000313" key="2">
    <source>
        <dbReference type="EMBL" id="SVA18823.1"/>
    </source>
</evidence>
<reference evidence="2" key="1">
    <citation type="submission" date="2018-05" db="EMBL/GenBank/DDBJ databases">
        <authorList>
            <person name="Lanie J.A."/>
            <person name="Ng W.-L."/>
            <person name="Kazmierczak K.M."/>
            <person name="Andrzejewski T.M."/>
            <person name="Davidsen T.M."/>
            <person name="Wayne K.J."/>
            <person name="Tettelin H."/>
            <person name="Glass J.I."/>
            <person name="Rusch D."/>
            <person name="Podicherti R."/>
            <person name="Tsui H.-C.T."/>
            <person name="Winkler M.E."/>
        </authorList>
    </citation>
    <scope>NUCLEOTIDE SEQUENCE</scope>
</reference>
<dbReference type="InterPro" id="IPR036291">
    <property type="entry name" value="NAD(P)-bd_dom_sf"/>
</dbReference>